<evidence type="ECO:0000259" key="1">
    <source>
        <dbReference type="PROSITE" id="PS50943"/>
    </source>
</evidence>
<reference evidence="3" key="1">
    <citation type="journal article" date="2013" name="Stand. Genomic Sci.">
        <title>Complete genome sequence of Coriobacterium glomerans type strain (PW2(T)) from the midgut of Pyrrhocoris apterus L. (red soldier bug).</title>
        <authorList>
            <person name="Stackebrandt E."/>
            <person name="Zeytun A."/>
            <person name="Lapidus A."/>
            <person name="Nolan M."/>
            <person name="Lucas S."/>
            <person name="Hammon N."/>
            <person name="Deshpande S."/>
            <person name="Cheng J.F."/>
            <person name="Tapia R."/>
            <person name="Goodwin L.A."/>
            <person name="Pitluck S."/>
            <person name="Liolios K."/>
            <person name="Pagani I."/>
            <person name="Ivanova N."/>
            <person name="Mavromatis K."/>
            <person name="Mikhailova N."/>
            <person name="Huntemann M."/>
            <person name="Pati A."/>
            <person name="Chen A."/>
            <person name="Palaniappan K."/>
            <person name="Chang Y.J."/>
            <person name="Land M."/>
            <person name="Hauser L."/>
            <person name="Rohde M."/>
            <person name="Pukall R."/>
            <person name="Goker M."/>
            <person name="Detter J.C."/>
            <person name="Woyke T."/>
            <person name="Bristow J."/>
            <person name="Eisen J.A."/>
            <person name="Markowitz V."/>
            <person name="Hugenholtz P."/>
            <person name="Kyrpides N.C."/>
            <person name="Klenk H.P."/>
        </authorList>
    </citation>
    <scope>NUCLEOTIDE SEQUENCE</scope>
    <source>
        <strain evidence="3">ATCC 49209 / DSM 20642 / JCM 10262 / PW2</strain>
    </source>
</reference>
<dbReference type="Gene3D" id="1.10.260.40">
    <property type="entry name" value="lambda repressor-like DNA-binding domains"/>
    <property type="match status" value="1"/>
</dbReference>
<proteinExistence type="predicted"/>
<dbReference type="eggNOG" id="COG1974">
    <property type="taxonomic scope" value="Bacteria"/>
</dbReference>
<evidence type="ECO:0000313" key="3">
    <source>
        <dbReference type="Proteomes" id="UP000006851"/>
    </source>
</evidence>
<sequence length="210" mass="23034">MAAYKISEARHAKGWSQAELAKRIGTTQQQIARYESGDNDVKSSVLIKLSSALGVTISYLLGLENTVAAQPAPSFPIPVFGNIAAGTPREALLQSDIVHDTEESLYRAHKSSFWLITSGNSMNKLFPDGSLVLIDPALPVQNGDVGVVFVNGEDATLKRIFFDDDAIRLHPESYDPDYRDYVIRQDDPDAPEIRVIGKVVSYTAPADWRA</sequence>
<dbReference type="RefSeq" id="WP_013708639.1">
    <property type="nucleotide sequence ID" value="NC_015389.1"/>
</dbReference>
<dbReference type="Proteomes" id="UP000006851">
    <property type="component" value="Chromosome"/>
</dbReference>
<dbReference type="MEROPS" id="S24.001"/>
<dbReference type="InterPro" id="IPR001387">
    <property type="entry name" value="Cro/C1-type_HTH"/>
</dbReference>
<dbReference type="SMART" id="SM00530">
    <property type="entry name" value="HTH_XRE"/>
    <property type="match status" value="1"/>
</dbReference>
<organism evidence="2 3">
    <name type="scientific">Coriobacterium glomerans (strain ATCC 49209 / DSM 20642 / JCM 10262 / PW2)</name>
    <dbReference type="NCBI Taxonomy" id="700015"/>
    <lineage>
        <taxon>Bacteria</taxon>
        <taxon>Bacillati</taxon>
        <taxon>Actinomycetota</taxon>
        <taxon>Coriobacteriia</taxon>
        <taxon>Coriobacteriales</taxon>
        <taxon>Coriobacteriaceae</taxon>
        <taxon>Coriobacterium</taxon>
    </lineage>
</organism>
<dbReference type="InterPro" id="IPR010982">
    <property type="entry name" value="Lambda_DNA-bd_dom_sf"/>
</dbReference>
<dbReference type="Pfam" id="PF01381">
    <property type="entry name" value="HTH_3"/>
    <property type="match status" value="1"/>
</dbReference>
<dbReference type="KEGG" id="cgo:Corgl_0783"/>
<dbReference type="HOGENOM" id="CLU_066192_1_1_11"/>
<dbReference type="Gene3D" id="2.10.109.10">
    <property type="entry name" value="Umud Fragment, subunit A"/>
    <property type="match status" value="1"/>
</dbReference>
<keyword evidence="3" id="KW-1185">Reference proteome</keyword>
<protein>
    <submittedName>
        <fullName evidence="2">Transcriptional regulator, XRE family</fullName>
    </submittedName>
</protein>
<evidence type="ECO:0000313" key="2">
    <source>
        <dbReference type="EMBL" id="AEB06896.1"/>
    </source>
</evidence>
<feature type="domain" description="HTH cro/C1-type" evidence="1">
    <location>
        <begin position="6"/>
        <end position="60"/>
    </location>
</feature>
<dbReference type="InterPro" id="IPR039418">
    <property type="entry name" value="LexA-like"/>
</dbReference>
<dbReference type="PANTHER" id="PTHR33516">
    <property type="entry name" value="LEXA REPRESSOR"/>
    <property type="match status" value="1"/>
</dbReference>
<dbReference type="InterPro" id="IPR050077">
    <property type="entry name" value="LexA_repressor"/>
</dbReference>
<dbReference type="GO" id="GO:0003677">
    <property type="term" value="F:DNA binding"/>
    <property type="evidence" value="ECO:0007669"/>
    <property type="project" value="InterPro"/>
</dbReference>
<dbReference type="InterPro" id="IPR015927">
    <property type="entry name" value="Peptidase_S24_S26A/B/C"/>
</dbReference>
<dbReference type="SUPFAM" id="SSF51306">
    <property type="entry name" value="LexA/Signal peptidase"/>
    <property type="match status" value="1"/>
</dbReference>
<dbReference type="Pfam" id="PF00717">
    <property type="entry name" value="Peptidase_S24"/>
    <property type="match status" value="1"/>
</dbReference>
<accession>F2NBT7</accession>
<dbReference type="EMBL" id="CP002628">
    <property type="protein sequence ID" value="AEB06896.1"/>
    <property type="molecule type" value="Genomic_DNA"/>
</dbReference>
<dbReference type="OrthoDB" id="194368at2"/>
<name>F2NBT7_CORGP</name>
<dbReference type="InterPro" id="IPR036286">
    <property type="entry name" value="LexA/Signal_pep-like_sf"/>
</dbReference>
<dbReference type="PANTHER" id="PTHR33516:SF2">
    <property type="entry name" value="LEXA REPRESSOR-RELATED"/>
    <property type="match status" value="1"/>
</dbReference>
<dbReference type="STRING" id="700015.Corgl_0783"/>
<dbReference type="CDD" id="cd06529">
    <property type="entry name" value="S24_LexA-like"/>
    <property type="match status" value="1"/>
</dbReference>
<dbReference type="PROSITE" id="PS50943">
    <property type="entry name" value="HTH_CROC1"/>
    <property type="match status" value="1"/>
</dbReference>
<gene>
    <name evidence="2" type="ordered locus">Corgl_0783</name>
</gene>
<dbReference type="AlphaFoldDB" id="F2NBT7"/>
<dbReference type="CDD" id="cd00093">
    <property type="entry name" value="HTH_XRE"/>
    <property type="match status" value="1"/>
</dbReference>
<dbReference type="SUPFAM" id="SSF47413">
    <property type="entry name" value="lambda repressor-like DNA-binding domains"/>
    <property type="match status" value="1"/>
</dbReference>